<feature type="transmembrane region" description="Helical" evidence="6">
    <location>
        <begin position="335"/>
        <end position="361"/>
    </location>
</feature>
<sequence length="618" mass="64366">MATPLPTGKDEATASVTMHVEQSFADEGPDLEMTGTKVERTESGVAEEATGEHIPDGYYYSFDFIGTFIALCLSSIALYMYLLMPSAVLTSINNALGPSSLISWWAIGRTAAQSVTFTLVGRLSDIFGRRYFFLGGNALALVGIAITASSFSIAQLAIGSAITGIGEAVQNSYTIALSELVPNKHRPMVVSLVFLSGAPFSSLGAITATTMLDNGMSWRWCFYIPLITVGIALILLFFCYHPPTYSQLHANGAHSPSVARQLKSLDYVGIALYVTGLVLVLLPLGWGGTLFAWKSAATIATLVIGAVMLAIFVAWEAYLAKRPASLSSSASTTPLVSIALLTNRGFMTLCLCATVGSSCYYPAVLLWPQQIAYIYGITGKHAGWLTCTVGSASAIGCALAGLAIRLVGNSRWVVIVASAGMAAFVASLAALTPSNLNLGIAMTMLAPFCLGVVEVSALSLAPLFCRPEDLGLASGLLGTIRTGGASIASKCNILPMTIVLLANVLSAAIFTSVLSTRKAVTIAAAVTPAAQAAGFDMTNIKTLITAAMAGTLAKVPSITPGVIAAVKAVLPGAYAAAFKTVYLVSLAFGGLAVVSSLLTKDAAPYLTKTVSRKLQTRR</sequence>
<evidence type="ECO:0000313" key="9">
    <source>
        <dbReference type="Proteomes" id="UP001642482"/>
    </source>
</evidence>
<dbReference type="Gene3D" id="1.20.1720.10">
    <property type="entry name" value="Multidrug resistance protein D"/>
    <property type="match status" value="1"/>
</dbReference>
<gene>
    <name evidence="8" type="ORF">SEUCBS140593_003002</name>
</gene>
<protein>
    <recommendedName>
        <fullName evidence="7">Major facilitator superfamily (MFS) profile domain-containing protein</fullName>
    </recommendedName>
</protein>
<evidence type="ECO:0000256" key="2">
    <source>
        <dbReference type="ARBA" id="ARBA00022448"/>
    </source>
</evidence>
<feature type="transmembrane region" description="Helical" evidence="6">
    <location>
        <begin position="412"/>
        <end position="431"/>
    </location>
</feature>
<evidence type="ECO:0000259" key="7">
    <source>
        <dbReference type="PROSITE" id="PS50850"/>
    </source>
</evidence>
<dbReference type="InterPro" id="IPR010573">
    <property type="entry name" value="MFS_Str1/Tri12-like"/>
</dbReference>
<dbReference type="InterPro" id="IPR005829">
    <property type="entry name" value="Sugar_transporter_CS"/>
</dbReference>
<dbReference type="PROSITE" id="PS50850">
    <property type="entry name" value="MFS"/>
    <property type="match status" value="1"/>
</dbReference>
<keyword evidence="3 6" id="KW-0812">Transmembrane</keyword>
<feature type="transmembrane region" description="Helical" evidence="6">
    <location>
        <begin position="267"/>
        <end position="284"/>
    </location>
</feature>
<evidence type="ECO:0000256" key="3">
    <source>
        <dbReference type="ARBA" id="ARBA00022692"/>
    </source>
</evidence>
<accession>A0ABP0BB63</accession>
<name>A0ABP0BB63_9PEZI</name>
<dbReference type="EMBL" id="CAWUHD010000022">
    <property type="protein sequence ID" value="CAK7216849.1"/>
    <property type="molecule type" value="Genomic_DNA"/>
</dbReference>
<feature type="transmembrane region" description="Helical" evidence="6">
    <location>
        <begin position="580"/>
        <end position="598"/>
    </location>
</feature>
<feature type="transmembrane region" description="Helical" evidence="6">
    <location>
        <begin position="62"/>
        <end position="82"/>
    </location>
</feature>
<dbReference type="PROSITE" id="PS00216">
    <property type="entry name" value="SUGAR_TRANSPORT_1"/>
    <property type="match status" value="1"/>
</dbReference>
<evidence type="ECO:0000256" key="6">
    <source>
        <dbReference type="SAM" id="Phobius"/>
    </source>
</evidence>
<keyword evidence="5 6" id="KW-0472">Membrane</keyword>
<feature type="transmembrane region" description="Helical" evidence="6">
    <location>
        <begin position="132"/>
        <end position="158"/>
    </location>
</feature>
<keyword evidence="4 6" id="KW-1133">Transmembrane helix</keyword>
<reference evidence="8 9" key="1">
    <citation type="submission" date="2024-01" db="EMBL/GenBank/DDBJ databases">
        <authorList>
            <person name="Allen C."/>
            <person name="Tagirdzhanova G."/>
        </authorList>
    </citation>
    <scope>NUCLEOTIDE SEQUENCE [LARGE SCALE GENOMIC DNA]</scope>
</reference>
<feature type="transmembrane region" description="Helical" evidence="6">
    <location>
        <begin position="382"/>
        <end position="406"/>
    </location>
</feature>
<dbReference type="PANTHER" id="PTHR23501">
    <property type="entry name" value="MAJOR FACILITATOR SUPERFAMILY"/>
    <property type="match status" value="1"/>
</dbReference>
<dbReference type="InterPro" id="IPR036259">
    <property type="entry name" value="MFS_trans_sf"/>
</dbReference>
<keyword evidence="2" id="KW-0813">Transport</keyword>
<dbReference type="Gene3D" id="1.20.1250.20">
    <property type="entry name" value="MFS general substrate transporter like domains"/>
    <property type="match status" value="1"/>
</dbReference>
<dbReference type="Proteomes" id="UP001642482">
    <property type="component" value="Unassembled WGS sequence"/>
</dbReference>
<comment type="caution">
    <text evidence="8">The sequence shown here is derived from an EMBL/GenBank/DDBJ whole genome shotgun (WGS) entry which is preliminary data.</text>
</comment>
<evidence type="ECO:0000256" key="1">
    <source>
        <dbReference type="ARBA" id="ARBA00004141"/>
    </source>
</evidence>
<evidence type="ECO:0000256" key="4">
    <source>
        <dbReference type="ARBA" id="ARBA00022989"/>
    </source>
</evidence>
<organism evidence="8 9">
    <name type="scientific">Sporothrix eucalyptigena</name>
    <dbReference type="NCBI Taxonomy" id="1812306"/>
    <lineage>
        <taxon>Eukaryota</taxon>
        <taxon>Fungi</taxon>
        <taxon>Dikarya</taxon>
        <taxon>Ascomycota</taxon>
        <taxon>Pezizomycotina</taxon>
        <taxon>Sordariomycetes</taxon>
        <taxon>Sordariomycetidae</taxon>
        <taxon>Ophiostomatales</taxon>
        <taxon>Ophiostomataceae</taxon>
        <taxon>Sporothrix</taxon>
    </lineage>
</organism>
<feature type="transmembrane region" description="Helical" evidence="6">
    <location>
        <begin position="188"/>
        <end position="208"/>
    </location>
</feature>
<feature type="domain" description="Major facilitator superfamily (MFS) profile" evidence="7">
    <location>
        <begin position="63"/>
        <end position="607"/>
    </location>
</feature>
<comment type="subcellular location">
    <subcellularLocation>
        <location evidence="1">Membrane</location>
        <topology evidence="1">Multi-pass membrane protein</topology>
    </subcellularLocation>
</comment>
<evidence type="ECO:0000313" key="8">
    <source>
        <dbReference type="EMBL" id="CAK7216849.1"/>
    </source>
</evidence>
<feature type="transmembrane region" description="Helical" evidence="6">
    <location>
        <begin position="493"/>
        <end position="514"/>
    </location>
</feature>
<feature type="transmembrane region" description="Helical" evidence="6">
    <location>
        <begin position="220"/>
        <end position="238"/>
    </location>
</feature>
<evidence type="ECO:0000256" key="5">
    <source>
        <dbReference type="ARBA" id="ARBA00023136"/>
    </source>
</evidence>
<keyword evidence="9" id="KW-1185">Reference proteome</keyword>
<proteinExistence type="predicted"/>
<dbReference type="PANTHER" id="PTHR23501:SF109">
    <property type="entry name" value="MAJOR FACILITATOR SUPERFAMILY (MFS) PROFILE DOMAIN-CONTAINING PROTEIN-RELATED"/>
    <property type="match status" value="1"/>
</dbReference>
<dbReference type="InterPro" id="IPR020846">
    <property type="entry name" value="MFS_dom"/>
</dbReference>
<dbReference type="SUPFAM" id="SSF103473">
    <property type="entry name" value="MFS general substrate transporter"/>
    <property type="match status" value="1"/>
</dbReference>
<feature type="transmembrane region" description="Helical" evidence="6">
    <location>
        <begin position="296"/>
        <end position="315"/>
    </location>
</feature>
<dbReference type="Pfam" id="PF06609">
    <property type="entry name" value="TRI12"/>
    <property type="match status" value="1"/>
</dbReference>